<protein>
    <submittedName>
        <fullName evidence="1">Uncharacterized protein</fullName>
    </submittedName>
</protein>
<sequence length="67" mass="6998">MIITTRLSAGSYVARAKGQKATASSAESARRAAENLATKLGFHPDLVELEDETGGVCTFSLPEADDA</sequence>
<reference evidence="1 2" key="1">
    <citation type="submission" date="2019-12" db="EMBL/GenBank/DDBJ databases">
        <title>complete genome sequences of Pseudomonas otitidis str. WP8-S17-CRE-03 isolated from wastewater treatment plant effluent.</title>
        <authorList>
            <person name="Sekizuka T."/>
            <person name="Itokawa K."/>
            <person name="Yatsu K."/>
            <person name="Inamine Y."/>
            <person name="Kuroda M."/>
        </authorList>
    </citation>
    <scope>NUCLEOTIDE SEQUENCE [LARGE SCALE GENOMIC DNA]</scope>
    <source>
        <strain evidence="1 2">WP8-S17-CRE-03</strain>
    </source>
</reference>
<dbReference type="EMBL" id="AP022213">
    <property type="protein sequence ID" value="BBT15125.1"/>
    <property type="molecule type" value="Genomic_DNA"/>
</dbReference>
<dbReference type="AlphaFoldDB" id="A0A6S5RQ67"/>
<dbReference type="Proteomes" id="UP000515591">
    <property type="component" value="Chromosome"/>
</dbReference>
<dbReference type="RefSeq" id="WP_182851897.1">
    <property type="nucleotide sequence ID" value="NZ_AP022213.1"/>
</dbReference>
<evidence type="ECO:0000313" key="2">
    <source>
        <dbReference type="Proteomes" id="UP000515591"/>
    </source>
</evidence>
<proteinExistence type="predicted"/>
<accession>A0A6S5RQ67</accession>
<organism evidence="1 2">
    <name type="scientific">Metapseudomonas otitidis</name>
    <dbReference type="NCBI Taxonomy" id="319939"/>
    <lineage>
        <taxon>Bacteria</taxon>
        <taxon>Pseudomonadati</taxon>
        <taxon>Pseudomonadota</taxon>
        <taxon>Gammaproteobacteria</taxon>
        <taxon>Pseudomonadales</taxon>
        <taxon>Pseudomonadaceae</taxon>
        <taxon>Metapseudomonas</taxon>
    </lineage>
</organism>
<gene>
    <name evidence="1" type="ORF">WP8S17C03_11740</name>
</gene>
<evidence type="ECO:0000313" key="1">
    <source>
        <dbReference type="EMBL" id="BBT15125.1"/>
    </source>
</evidence>
<name>A0A6S5RQ67_9GAMM</name>